<evidence type="ECO:0000256" key="1">
    <source>
        <dbReference type="SAM" id="MobiDB-lite"/>
    </source>
</evidence>
<comment type="caution">
    <text evidence="2">The sequence shown here is derived from an EMBL/GenBank/DDBJ whole genome shotgun (WGS) entry which is preliminary data.</text>
</comment>
<protein>
    <submittedName>
        <fullName evidence="2">Uncharacterized protein</fullName>
    </submittedName>
</protein>
<dbReference type="EMBL" id="JAEHOE010000166">
    <property type="protein sequence ID" value="KAG2483767.1"/>
    <property type="molecule type" value="Genomic_DNA"/>
</dbReference>
<dbReference type="AlphaFoldDB" id="A0A835XFS9"/>
<accession>A0A835XFS9</accession>
<name>A0A835XFS9_9CHLO</name>
<organism evidence="2 3">
    <name type="scientific">Edaphochlamys debaryana</name>
    <dbReference type="NCBI Taxonomy" id="47281"/>
    <lineage>
        <taxon>Eukaryota</taxon>
        <taxon>Viridiplantae</taxon>
        <taxon>Chlorophyta</taxon>
        <taxon>core chlorophytes</taxon>
        <taxon>Chlorophyceae</taxon>
        <taxon>CS clade</taxon>
        <taxon>Chlamydomonadales</taxon>
        <taxon>Chlamydomonadales incertae sedis</taxon>
        <taxon>Edaphochlamys</taxon>
    </lineage>
</organism>
<reference evidence="2" key="1">
    <citation type="journal article" date="2020" name="bioRxiv">
        <title>Comparative genomics of Chlamydomonas.</title>
        <authorList>
            <person name="Craig R.J."/>
            <person name="Hasan A.R."/>
            <person name="Ness R.W."/>
            <person name="Keightley P.D."/>
        </authorList>
    </citation>
    <scope>NUCLEOTIDE SEQUENCE</scope>
    <source>
        <strain evidence="2">CCAP 11/70</strain>
    </source>
</reference>
<dbReference type="OrthoDB" id="549601at2759"/>
<evidence type="ECO:0000313" key="2">
    <source>
        <dbReference type="EMBL" id="KAG2483767.1"/>
    </source>
</evidence>
<feature type="region of interest" description="Disordered" evidence="1">
    <location>
        <begin position="80"/>
        <end position="177"/>
    </location>
</feature>
<gene>
    <name evidence="2" type="ORF">HYH03_017364</name>
</gene>
<keyword evidence="3" id="KW-1185">Reference proteome</keyword>
<proteinExistence type="predicted"/>
<dbReference type="Proteomes" id="UP000612055">
    <property type="component" value="Unassembled WGS sequence"/>
</dbReference>
<sequence length="776" mass="80874">MPDLLYRILPVADAGMFLAMGSWHVNLRLELAFQVCAAAAVAVLHSWYRDLPHTDYSLAWILSVRLLVATVTMNVGRWLGGSSSGGRSTHSSQGLATEAQARLRPNSCAGGSRKSGDCSPADGAQAGPSGSTSTASTDGLSSELGPAQAHPGVATEAATREQQRMQSMELPSHLSEAHKPPLYRSHHWRTVAKVKIPWLEPEDLPPDFRERLADLVGADGSGRRLAGLCVRRGCVDLTLMMLQLRDEGTGEERGIAVDRVRRMTERMLAAMGLERPPGAEPLEIQILQPTGTLQWRPAGSGSESVGPAIALQLQVTQLEPRVLLLPQTSATPAASQDALKAAAHSSWPQRLRARVSCTGASLCTAPEARVIACLGDALLPAQLVSARLYDSTLAEYDIELLEAPPGPGPVLLHLDFESGAESLRLALPTVLVVASPAVATELEGVVLKWPPGAEAVLDDLLFDLGAYMSGAGAGSVRGKGPGRAEGQGRGLGAEESKLLRAVGEGLAAYAQAARLPETAACLAALHSGPSGGGPLAEGAPVSSAVVRRGRGRSPLLLALGLRSDTPAEEAAFRGFHDSWAVALARTGVLVDTLLLLFSLARGRREGQPILSLTNVPVYAAFSVSTALALARLLLPRPAWERLALRTRVARYCGTLMSKTTFLLLRPPVPATAAAYVDVGMLLLDGVVQPGTCLVTPLVAALVACVKLPMQAAAALASGNASSLLTALVGAACVELAALGTTVVCQAYLRSRFACGRAAGAAAGGGADGSRAHSKQE</sequence>
<feature type="compositionally biased region" description="Low complexity" evidence="1">
    <location>
        <begin position="85"/>
        <end position="94"/>
    </location>
</feature>
<evidence type="ECO:0000313" key="3">
    <source>
        <dbReference type="Proteomes" id="UP000612055"/>
    </source>
</evidence>
<feature type="compositionally biased region" description="Low complexity" evidence="1">
    <location>
        <begin position="123"/>
        <end position="142"/>
    </location>
</feature>